<name>A0A841KLN7_9FIRM</name>
<dbReference type="GO" id="GO:0016829">
    <property type="term" value="F:lyase activity"/>
    <property type="evidence" value="ECO:0007669"/>
    <property type="project" value="UniProtKB-KW"/>
</dbReference>
<dbReference type="SUPFAM" id="SSF54593">
    <property type="entry name" value="Glyoxalase/Bleomycin resistance protein/Dihydroxybiphenyl dioxygenase"/>
    <property type="match status" value="1"/>
</dbReference>
<dbReference type="RefSeq" id="WP_184307720.1">
    <property type="nucleotide sequence ID" value="NZ_JACHEN010000002.1"/>
</dbReference>
<dbReference type="AlphaFoldDB" id="A0A841KLN7"/>
<evidence type="ECO:0000313" key="4">
    <source>
        <dbReference type="Proteomes" id="UP000579281"/>
    </source>
</evidence>
<organism evidence="3 4">
    <name type="scientific">Anaerosolibacter carboniphilus</name>
    <dbReference type="NCBI Taxonomy" id="1417629"/>
    <lineage>
        <taxon>Bacteria</taxon>
        <taxon>Bacillati</taxon>
        <taxon>Bacillota</taxon>
        <taxon>Clostridia</taxon>
        <taxon>Peptostreptococcales</taxon>
        <taxon>Thermotaleaceae</taxon>
        <taxon>Anaerosolibacter</taxon>
    </lineage>
</organism>
<evidence type="ECO:0000313" key="3">
    <source>
        <dbReference type="EMBL" id="MBB6214357.1"/>
    </source>
</evidence>
<protein>
    <submittedName>
        <fullName evidence="3">Catechol 2,3-dioxygenase-like lactoylglutathione lyase family enzyme</fullName>
    </submittedName>
</protein>
<evidence type="ECO:0000259" key="2">
    <source>
        <dbReference type="PROSITE" id="PS51819"/>
    </source>
</evidence>
<dbReference type="GO" id="GO:0051213">
    <property type="term" value="F:dioxygenase activity"/>
    <property type="evidence" value="ECO:0007669"/>
    <property type="project" value="UniProtKB-KW"/>
</dbReference>
<dbReference type="Gene3D" id="3.10.180.10">
    <property type="entry name" value="2,3-Dihydroxybiphenyl 1,2-Dioxygenase, domain 1"/>
    <property type="match status" value="1"/>
</dbReference>
<dbReference type="GO" id="GO:0004493">
    <property type="term" value="F:methylmalonyl-CoA epimerase activity"/>
    <property type="evidence" value="ECO:0007669"/>
    <property type="project" value="TreeGrafter"/>
</dbReference>
<gene>
    <name evidence="3" type="ORF">HNQ80_000437</name>
</gene>
<dbReference type="InterPro" id="IPR051785">
    <property type="entry name" value="MMCE/EMCE_epimerase"/>
</dbReference>
<dbReference type="PANTHER" id="PTHR43048:SF3">
    <property type="entry name" value="METHYLMALONYL-COA EPIMERASE, MITOCHONDRIAL"/>
    <property type="match status" value="1"/>
</dbReference>
<keyword evidence="3" id="KW-0560">Oxidoreductase</keyword>
<evidence type="ECO:0000256" key="1">
    <source>
        <dbReference type="ARBA" id="ARBA00022723"/>
    </source>
</evidence>
<dbReference type="Proteomes" id="UP000579281">
    <property type="component" value="Unassembled WGS sequence"/>
</dbReference>
<keyword evidence="3" id="KW-0456">Lyase</keyword>
<comment type="caution">
    <text evidence="3">The sequence shown here is derived from an EMBL/GenBank/DDBJ whole genome shotgun (WGS) entry which is preliminary data.</text>
</comment>
<dbReference type="GO" id="GO:0046872">
    <property type="term" value="F:metal ion binding"/>
    <property type="evidence" value="ECO:0007669"/>
    <property type="project" value="UniProtKB-KW"/>
</dbReference>
<feature type="domain" description="VOC" evidence="2">
    <location>
        <begin position="4"/>
        <end position="122"/>
    </location>
</feature>
<dbReference type="InterPro" id="IPR029068">
    <property type="entry name" value="Glyas_Bleomycin-R_OHBP_Dase"/>
</dbReference>
<accession>A0A841KLN7</accession>
<dbReference type="PANTHER" id="PTHR43048">
    <property type="entry name" value="METHYLMALONYL-COA EPIMERASE"/>
    <property type="match status" value="1"/>
</dbReference>
<dbReference type="Pfam" id="PF00903">
    <property type="entry name" value="Glyoxalase"/>
    <property type="match status" value="1"/>
</dbReference>
<proteinExistence type="predicted"/>
<keyword evidence="1" id="KW-0479">Metal-binding</keyword>
<dbReference type="EMBL" id="JACHEN010000002">
    <property type="protein sequence ID" value="MBB6214357.1"/>
    <property type="molecule type" value="Genomic_DNA"/>
</dbReference>
<reference evidence="3 4" key="1">
    <citation type="submission" date="2020-08" db="EMBL/GenBank/DDBJ databases">
        <title>Genomic Encyclopedia of Type Strains, Phase IV (KMG-IV): sequencing the most valuable type-strain genomes for metagenomic binning, comparative biology and taxonomic classification.</title>
        <authorList>
            <person name="Goeker M."/>
        </authorList>
    </citation>
    <scope>NUCLEOTIDE SEQUENCE [LARGE SCALE GENOMIC DNA]</scope>
    <source>
        <strain evidence="3 4">DSM 103526</strain>
    </source>
</reference>
<keyword evidence="3" id="KW-0223">Dioxygenase</keyword>
<dbReference type="InterPro" id="IPR004360">
    <property type="entry name" value="Glyas_Fos-R_dOase_dom"/>
</dbReference>
<dbReference type="GO" id="GO:0046491">
    <property type="term" value="P:L-methylmalonyl-CoA metabolic process"/>
    <property type="evidence" value="ECO:0007669"/>
    <property type="project" value="TreeGrafter"/>
</dbReference>
<sequence>MFLSLAHGSIRVKDIIESKKFYGEVLGLQHARDDENERFKFAFYKIGDTEIELLESKMEDYEERTAGPVDHIAFFVDDIEKEICRLKGLNVIFTMDTVKEVMAYKVMFIQGPNGERIELMERVK</sequence>
<dbReference type="InterPro" id="IPR037523">
    <property type="entry name" value="VOC_core"/>
</dbReference>
<dbReference type="PROSITE" id="PS51819">
    <property type="entry name" value="VOC"/>
    <property type="match status" value="1"/>
</dbReference>
<keyword evidence="4" id="KW-1185">Reference proteome</keyword>